<proteinExistence type="inferred from homology"/>
<evidence type="ECO:0000256" key="3">
    <source>
        <dbReference type="ARBA" id="ARBA00012744"/>
    </source>
</evidence>
<dbReference type="InterPro" id="IPR011658">
    <property type="entry name" value="PA14_dom"/>
</dbReference>
<dbReference type="InterPro" id="IPR019800">
    <property type="entry name" value="Glyco_hydro_3_AS"/>
</dbReference>
<sequence length="847" mass="92979">MSVTNDKMDRSFLKANIPELVKKMTTSEKVSLLAGKDWWNIKVTDGPNGARGDSFFKMTPASALPNATAIGASFDTDLVAEAGALLAAETKARHAVCLLAPTINIQRSPVGGRAFESFSEDPTHSGLIAAAYVNGLQAQGVSATIKHFVANDQEHERMGEDSIVAERPLREIYLRPFQIAQKLAKPWAYMTSYNKLNGTHCNENKWLLDTLLRKEWKHEGLVMSDWYGTYSVSESINAGANLEMPGPARWRSQELVGHLINAHKIDKRQIDKLATELLKWVQDLTKLNESLVYAPPKKEETRNEQAKDAKLIRKVGTEGMVLLKNDDAVLPLGGKKKVAVIGPNAKAKVLTGGGSAQLRSAWSQTPWDGLVANKPKDVELDYSLGAFTAKFLPIFGEDFTCLDGTPGFDLNHYAVVDGKQAAQPTVVDKFDVSDMFMADFYHPDLGSAWYSEVKALFTAPIDGEYEFGLAVTGQAWLWVDDRLVVDNSKNQKKGSSYFGNGTEEVKGKVKVEKGKKYTVRVLHDSRPPPDEATGETTPFNITGCRIGAFPVYHPDQAIEDAVALAKSSDVAVIIAGLNADWESEGYDRPNLSLPLRSDELIARVAEANPNTVVVIQAGSAVSMPWVDKVKGVVQAWYGGNETGNAIADIVYGHVNPSGRLPVTFPKRELDIAANLNYKSARTKIYYEEGIWVGYKHHNARGIAPLFPFGHGLSYTTFDYSDLKISGPTGSTADEWKLKASVKVTNTGKVAGSHSVHFYTCPPEETSTSLTHPSHTLQAFAKVKDLAPGKSKTVEVTLDKYAISHWDEGYQTWRAELGEWAVKIGVDAQTLWGEAKFSIDKELEWNGL</sequence>
<dbReference type="AlphaFoldDB" id="A0A427YUN4"/>
<evidence type="ECO:0000256" key="2">
    <source>
        <dbReference type="ARBA" id="ARBA00005336"/>
    </source>
</evidence>
<dbReference type="SUPFAM" id="SSF51445">
    <property type="entry name" value="(Trans)glycosidases"/>
    <property type="match status" value="1"/>
</dbReference>
<dbReference type="OrthoDB" id="47059at2759"/>
<dbReference type="PANTHER" id="PTHR42715">
    <property type="entry name" value="BETA-GLUCOSIDASE"/>
    <property type="match status" value="1"/>
</dbReference>
<dbReference type="InterPro" id="IPR036962">
    <property type="entry name" value="Glyco_hydro_3_N_sf"/>
</dbReference>
<evidence type="ECO:0000256" key="6">
    <source>
        <dbReference type="ARBA" id="ARBA00023295"/>
    </source>
</evidence>
<dbReference type="SMART" id="SM00758">
    <property type="entry name" value="PA14"/>
    <property type="match status" value="1"/>
</dbReference>
<comment type="catalytic activity">
    <reaction evidence="1 7">
        <text>Hydrolysis of terminal, non-reducing beta-D-glucosyl residues with release of beta-D-glucose.</text>
        <dbReference type="EC" id="3.2.1.21"/>
    </reaction>
</comment>
<dbReference type="EMBL" id="RSCD01000002">
    <property type="protein sequence ID" value="RSH94807.1"/>
    <property type="molecule type" value="Genomic_DNA"/>
</dbReference>
<dbReference type="GO" id="GO:0030245">
    <property type="term" value="P:cellulose catabolic process"/>
    <property type="evidence" value="ECO:0007669"/>
    <property type="project" value="UniProtKB-UniPathway"/>
</dbReference>
<gene>
    <name evidence="9" type="ORF">EHS25_004613</name>
</gene>
<name>A0A427YUN4_9TREE</name>
<keyword evidence="4 7" id="KW-0378">Hydrolase</keyword>
<dbReference type="Pfam" id="PF01915">
    <property type="entry name" value="Glyco_hydro_3_C"/>
    <property type="match status" value="1"/>
</dbReference>
<dbReference type="PANTHER" id="PTHR42715:SF10">
    <property type="entry name" value="BETA-GLUCOSIDASE"/>
    <property type="match status" value="1"/>
</dbReference>
<dbReference type="InterPro" id="IPR050288">
    <property type="entry name" value="Cellulose_deg_GH3"/>
</dbReference>
<dbReference type="InterPro" id="IPR013783">
    <property type="entry name" value="Ig-like_fold"/>
</dbReference>
<evidence type="ECO:0000313" key="10">
    <source>
        <dbReference type="Proteomes" id="UP000279259"/>
    </source>
</evidence>
<dbReference type="InterPro" id="IPR037524">
    <property type="entry name" value="PA14/GLEYA"/>
</dbReference>
<dbReference type="Pfam" id="PF14310">
    <property type="entry name" value="Fn3-like"/>
    <property type="match status" value="1"/>
</dbReference>
<dbReference type="Gene3D" id="2.60.40.10">
    <property type="entry name" value="Immunoglobulins"/>
    <property type="match status" value="1"/>
</dbReference>
<evidence type="ECO:0000256" key="7">
    <source>
        <dbReference type="RuleBase" id="RU361161"/>
    </source>
</evidence>
<dbReference type="InterPro" id="IPR026891">
    <property type="entry name" value="Fn3-like"/>
</dbReference>
<evidence type="ECO:0000259" key="8">
    <source>
        <dbReference type="PROSITE" id="PS51820"/>
    </source>
</evidence>
<keyword evidence="5 7" id="KW-0119">Carbohydrate metabolism</keyword>
<organism evidence="9 10">
    <name type="scientific">Saitozyma podzolica</name>
    <dbReference type="NCBI Taxonomy" id="1890683"/>
    <lineage>
        <taxon>Eukaryota</taxon>
        <taxon>Fungi</taxon>
        <taxon>Dikarya</taxon>
        <taxon>Basidiomycota</taxon>
        <taxon>Agaricomycotina</taxon>
        <taxon>Tremellomycetes</taxon>
        <taxon>Tremellales</taxon>
        <taxon>Trimorphomycetaceae</taxon>
        <taxon>Saitozyma</taxon>
    </lineage>
</organism>
<evidence type="ECO:0000313" key="9">
    <source>
        <dbReference type="EMBL" id="RSH94807.1"/>
    </source>
</evidence>
<dbReference type="InterPro" id="IPR002772">
    <property type="entry name" value="Glyco_hydro_3_C"/>
</dbReference>
<dbReference type="PRINTS" id="PR00133">
    <property type="entry name" value="GLHYDRLASE3"/>
</dbReference>
<reference evidence="9 10" key="1">
    <citation type="submission" date="2018-11" db="EMBL/GenBank/DDBJ databases">
        <title>Genome sequence of Saitozyma podzolica DSM 27192.</title>
        <authorList>
            <person name="Aliyu H."/>
            <person name="Gorte O."/>
            <person name="Ochsenreither K."/>
        </authorList>
    </citation>
    <scope>NUCLEOTIDE SEQUENCE [LARGE SCALE GENOMIC DNA]</scope>
    <source>
        <strain evidence="9 10">DSM 27192</strain>
    </source>
</reference>
<comment type="pathway">
    <text evidence="7">Glycan metabolism; cellulose degradation.</text>
</comment>
<comment type="caution">
    <text evidence="9">The sequence shown here is derived from an EMBL/GenBank/DDBJ whole genome shotgun (WGS) entry which is preliminary data.</text>
</comment>
<dbReference type="Pfam" id="PF07691">
    <property type="entry name" value="PA14"/>
    <property type="match status" value="1"/>
</dbReference>
<dbReference type="Gene3D" id="3.20.20.300">
    <property type="entry name" value="Glycoside hydrolase, family 3, N-terminal domain"/>
    <property type="match status" value="1"/>
</dbReference>
<dbReference type="Proteomes" id="UP000279259">
    <property type="component" value="Unassembled WGS sequence"/>
</dbReference>
<dbReference type="SUPFAM" id="SSF52279">
    <property type="entry name" value="Beta-D-glucan exohydrolase, C-terminal domain"/>
    <property type="match status" value="2"/>
</dbReference>
<dbReference type="InterPro" id="IPR017853">
    <property type="entry name" value="GH"/>
</dbReference>
<dbReference type="Gene3D" id="3.40.50.1700">
    <property type="entry name" value="Glycoside hydrolase family 3 C-terminal domain"/>
    <property type="match status" value="1"/>
</dbReference>
<dbReference type="PROSITE" id="PS51820">
    <property type="entry name" value="PA14"/>
    <property type="match status" value="1"/>
</dbReference>
<comment type="similarity">
    <text evidence="2 7">Belongs to the glycosyl hydrolase 3 family.</text>
</comment>
<dbReference type="InterPro" id="IPR001764">
    <property type="entry name" value="Glyco_hydro_3_N"/>
</dbReference>
<dbReference type="EC" id="3.2.1.21" evidence="3 7"/>
<keyword evidence="6 7" id="KW-0326">Glycosidase</keyword>
<keyword evidence="7" id="KW-0624">Polysaccharide degradation</keyword>
<dbReference type="SMART" id="SM01217">
    <property type="entry name" value="Fn3_like"/>
    <property type="match status" value="1"/>
</dbReference>
<dbReference type="UniPathway" id="UPA00696"/>
<dbReference type="InterPro" id="IPR036881">
    <property type="entry name" value="Glyco_hydro_3_C_sf"/>
</dbReference>
<dbReference type="Gene3D" id="2.60.120.260">
    <property type="entry name" value="Galactose-binding domain-like"/>
    <property type="match status" value="1"/>
</dbReference>
<dbReference type="STRING" id="1890683.A0A427YUN4"/>
<protein>
    <recommendedName>
        <fullName evidence="3 7">beta-glucosidase</fullName>
        <ecNumber evidence="3 7">3.2.1.21</ecNumber>
    </recommendedName>
</protein>
<evidence type="ECO:0000256" key="5">
    <source>
        <dbReference type="ARBA" id="ARBA00023277"/>
    </source>
</evidence>
<dbReference type="PROSITE" id="PS00775">
    <property type="entry name" value="GLYCOSYL_HYDROL_F3"/>
    <property type="match status" value="1"/>
</dbReference>
<evidence type="ECO:0000256" key="1">
    <source>
        <dbReference type="ARBA" id="ARBA00000448"/>
    </source>
</evidence>
<accession>A0A427YUN4</accession>
<dbReference type="GO" id="GO:0008422">
    <property type="term" value="F:beta-glucosidase activity"/>
    <property type="evidence" value="ECO:0007669"/>
    <property type="project" value="UniProtKB-EC"/>
</dbReference>
<keyword evidence="10" id="KW-1185">Reference proteome</keyword>
<evidence type="ECO:0000256" key="4">
    <source>
        <dbReference type="ARBA" id="ARBA00022801"/>
    </source>
</evidence>
<dbReference type="Pfam" id="PF00933">
    <property type="entry name" value="Glyco_hydro_3"/>
    <property type="match status" value="1"/>
</dbReference>
<feature type="domain" description="PA14" evidence="8">
    <location>
        <begin position="403"/>
        <end position="562"/>
    </location>
</feature>